<dbReference type="Proteomes" id="UP000239560">
    <property type="component" value="Unassembled WGS sequence"/>
</dbReference>
<feature type="region of interest" description="Disordered" evidence="1">
    <location>
        <begin position="38"/>
        <end position="64"/>
    </location>
</feature>
<feature type="compositionally biased region" description="Basic and acidic residues" evidence="1">
    <location>
        <begin position="431"/>
        <end position="471"/>
    </location>
</feature>
<feature type="compositionally biased region" description="Polar residues" evidence="1">
    <location>
        <begin position="214"/>
        <end position="235"/>
    </location>
</feature>
<feature type="region of interest" description="Disordered" evidence="1">
    <location>
        <begin position="341"/>
        <end position="478"/>
    </location>
</feature>
<dbReference type="Pfam" id="PF01585">
    <property type="entry name" value="G-patch"/>
    <property type="match status" value="1"/>
</dbReference>
<evidence type="ECO:0000313" key="3">
    <source>
        <dbReference type="EMBL" id="PRQ71706.1"/>
    </source>
</evidence>
<proteinExistence type="predicted"/>
<dbReference type="PANTHER" id="PTHR20923">
    <property type="entry name" value="BAT4 PROTEIN-RELATED"/>
    <property type="match status" value="1"/>
</dbReference>
<protein>
    <recommendedName>
        <fullName evidence="2">G-patch domain-containing protein</fullName>
    </recommendedName>
</protein>
<dbReference type="GO" id="GO:0003676">
    <property type="term" value="F:nucleic acid binding"/>
    <property type="evidence" value="ECO:0007669"/>
    <property type="project" value="InterPro"/>
</dbReference>
<evidence type="ECO:0000259" key="2">
    <source>
        <dbReference type="PROSITE" id="PS50174"/>
    </source>
</evidence>
<evidence type="ECO:0000256" key="1">
    <source>
        <dbReference type="SAM" id="MobiDB-lite"/>
    </source>
</evidence>
<dbReference type="PROSITE" id="PS50174">
    <property type="entry name" value="G_PATCH"/>
    <property type="match status" value="1"/>
</dbReference>
<name>A0A2T0A117_RHOTO</name>
<feature type="compositionally biased region" description="Gly residues" evidence="1">
    <location>
        <begin position="414"/>
        <end position="426"/>
    </location>
</feature>
<reference evidence="3 4" key="1">
    <citation type="journal article" date="2018" name="Elife">
        <title>Functional genomics of lipid metabolism in the oleaginous yeast Rhodosporidium toruloides.</title>
        <authorList>
            <person name="Coradetti S.T."/>
            <person name="Pinel D."/>
            <person name="Geiselman G."/>
            <person name="Ito M."/>
            <person name="Mondo S."/>
            <person name="Reilly M.C."/>
            <person name="Cheng Y.F."/>
            <person name="Bauer S."/>
            <person name="Grigoriev I."/>
            <person name="Gladden J.M."/>
            <person name="Simmons B.A."/>
            <person name="Brem R."/>
            <person name="Arkin A.P."/>
            <person name="Skerker J.M."/>
        </authorList>
    </citation>
    <scope>NUCLEOTIDE SEQUENCE [LARGE SCALE GENOMIC DNA]</scope>
    <source>
        <strain evidence="3 4">NBRC 0880</strain>
    </source>
</reference>
<feature type="compositionally biased region" description="Low complexity" evidence="1">
    <location>
        <begin position="288"/>
        <end position="306"/>
    </location>
</feature>
<dbReference type="InterPro" id="IPR000467">
    <property type="entry name" value="G_patch_dom"/>
</dbReference>
<sequence>MAYHPPPPPRFIFSFNEADPDVATLPAPQKAALGFRRAGLGQRRTQYDGDDERVPDYGPTTKRRGRMRFVPAKSSAFGVIPASEDGDEKLETGYEGKGKGKAVEDVAEQDVQADGAVEEIAVEPAASTSAGPSVQRRAPIPGSSVRGLYESIVGLSVHSAPASTNPSPSTSKRSTPSPPSSPRSAAISSPSIPSTSTALYPVSSASSTSSVSSQTLKRSASPPSSSLAQHATTETADIVLSSDSEDEDERPARRIRRDKRVKEEDSDSDDLVVIDPLTNLPEVPFRRSSSLPLPSSSSDTSQPSTSRGTSSQTSPYGAFSAAAPSVKRLQPLLIHQLLPPAISSSSDTDGKPAGFKPLVPPTHYAIRPDSPGWQLLARQGWKEGQTLGPVTPEGEGRGLKVPLRPVEKHDRKGLGLGTGEDGGGGKNGRKLTHEESERERRRKEREERDKRGRGERGMERMKKREERERKAMIAYMNR</sequence>
<organism evidence="3 4">
    <name type="scientific">Rhodotorula toruloides</name>
    <name type="common">Yeast</name>
    <name type="synonym">Rhodosporidium toruloides</name>
    <dbReference type="NCBI Taxonomy" id="5286"/>
    <lineage>
        <taxon>Eukaryota</taxon>
        <taxon>Fungi</taxon>
        <taxon>Dikarya</taxon>
        <taxon>Basidiomycota</taxon>
        <taxon>Pucciniomycotina</taxon>
        <taxon>Microbotryomycetes</taxon>
        <taxon>Sporidiobolales</taxon>
        <taxon>Sporidiobolaceae</taxon>
        <taxon>Rhodotorula</taxon>
    </lineage>
</organism>
<feature type="domain" description="G-patch" evidence="2">
    <location>
        <begin position="368"/>
        <end position="419"/>
    </location>
</feature>
<gene>
    <name evidence="3" type="ORF">AAT19DRAFT_9821</name>
</gene>
<feature type="compositionally biased region" description="Low complexity" evidence="1">
    <location>
        <begin position="159"/>
        <end position="175"/>
    </location>
</feature>
<comment type="caution">
    <text evidence="3">The sequence shown here is derived from an EMBL/GenBank/DDBJ whole genome shotgun (WGS) entry which is preliminary data.</text>
</comment>
<feature type="compositionally biased region" description="Low complexity" evidence="1">
    <location>
        <begin position="182"/>
        <end position="213"/>
    </location>
</feature>
<accession>A0A2T0A117</accession>
<dbReference type="AlphaFoldDB" id="A0A2T0A117"/>
<feature type="region of interest" description="Disordered" evidence="1">
    <location>
        <begin position="158"/>
        <end position="319"/>
    </location>
</feature>
<evidence type="ECO:0000313" key="4">
    <source>
        <dbReference type="Proteomes" id="UP000239560"/>
    </source>
</evidence>
<dbReference type="InterPro" id="IPR039146">
    <property type="entry name" value="GPANK1"/>
</dbReference>
<dbReference type="SMART" id="SM00443">
    <property type="entry name" value="G_patch"/>
    <property type="match status" value="1"/>
</dbReference>
<feature type="compositionally biased region" description="Basic and acidic residues" evidence="1">
    <location>
        <begin position="89"/>
        <end position="104"/>
    </location>
</feature>
<dbReference type="PANTHER" id="PTHR20923:SF1">
    <property type="entry name" value="G PATCH DOMAIN AND ANKYRIN REPEAT-CONTAINING PROTEIN 1"/>
    <property type="match status" value="1"/>
</dbReference>
<feature type="region of interest" description="Disordered" evidence="1">
    <location>
        <begin position="79"/>
        <end position="142"/>
    </location>
</feature>
<dbReference type="OrthoDB" id="2538319at2759"/>
<dbReference type="EMBL" id="LCTV02000011">
    <property type="protein sequence ID" value="PRQ71706.1"/>
    <property type="molecule type" value="Genomic_DNA"/>
</dbReference>